<feature type="transmembrane region" description="Helical" evidence="7">
    <location>
        <begin position="408"/>
        <end position="430"/>
    </location>
</feature>
<keyword evidence="3 7" id="KW-0812">Transmembrane</keyword>
<dbReference type="Gene3D" id="1.20.1250.20">
    <property type="entry name" value="MFS general substrate transporter like domains"/>
    <property type="match status" value="2"/>
</dbReference>
<evidence type="ECO:0000313" key="9">
    <source>
        <dbReference type="Proteomes" id="UP000018001"/>
    </source>
</evidence>
<comment type="subcellular location">
    <subcellularLocation>
        <location evidence="1">Membrane</location>
        <topology evidence="1">Multi-pass membrane protein</topology>
    </subcellularLocation>
</comment>
<evidence type="ECO:0000256" key="2">
    <source>
        <dbReference type="ARBA" id="ARBA00022448"/>
    </source>
</evidence>
<keyword evidence="2" id="KW-0813">Transport</keyword>
<feature type="transmembrane region" description="Helical" evidence="7">
    <location>
        <begin position="162"/>
        <end position="183"/>
    </location>
</feature>
<dbReference type="Proteomes" id="UP000018001">
    <property type="component" value="Unassembled WGS sequence"/>
</dbReference>
<evidence type="ECO:0000256" key="5">
    <source>
        <dbReference type="ARBA" id="ARBA00023136"/>
    </source>
</evidence>
<name>V5FD79_BYSSN</name>
<dbReference type="GO" id="GO:0016020">
    <property type="term" value="C:membrane"/>
    <property type="evidence" value="ECO:0007669"/>
    <property type="project" value="UniProtKB-SubCell"/>
</dbReference>
<dbReference type="Pfam" id="PF07690">
    <property type="entry name" value="MFS_1"/>
    <property type="match status" value="2"/>
</dbReference>
<dbReference type="AlphaFoldDB" id="V5FD79"/>
<dbReference type="GO" id="GO:0022857">
    <property type="term" value="F:transmembrane transporter activity"/>
    <property type="evidence" value="ECO:0007669"/>
    <property type="project" value="InterPro"/>
</dbReference>
<feature type="transmembrane region" description="Helical" evidence="7">
    <location>
        <begin position="384"/>
        <end position="402"/>
    </location>
</feature>
<keyword evidence="5 7" id="KW-0472">Membrane</keyword>
<reference evidence="9" key="1">
    <citation type="journal article" date="2014" name="Genome Announc.">
        <title>Draft genome sequence of the formaldehyde-resistant fungus Byssochlamys spectabilis No. 5 (anamorph Paecilomyces variotii No. 5) (NBRC109023).</title>
        <authorList>
            <person name="Oka T."/>
            <person name="Ekino K."/>
            <person name="Fukuda K."/>
            <person name="Nomura Y."/>
        </authorList>
    </citation>
    <scope>NUCLEOTIDE SEQUENCE [LARGE SCALE GENOMIC DNA]</scope>
    <source>
        <strain evidence="9">No. 5 / NBRC 109023</strain>
    </source>
</reference>
<dbReference type="OrthoDB" id="3639251at2759"/>
<comment type="caution">
    <text evidence="8">The sequence shown here is derived from an EMBL/GenBank/DDBJ whole genome shotgun (WGS) entry which is preliminary data.</text>
</comment>
<accession>V5FD79</accession>
<keyword evidence="4 7" id="KW-1133">Transmembrane helix</keyword>
<dbReference type="PANTHER" id="PTHR43791">
    <property type="entry name" value="PERMEASE-RELATED"/>
    <property type="match status" value="1"/>
</dbReference>
<gene>
    <name evidence="8" type="ORF">PVAR5_3793</name>
</gene>
<keyword evidence="9" id="KW-1185">Reference proteome</keyword>
<feature type="transmembrane region" description="Helical" evidence="7">
    <location>
        <begin position="136"/>
        <end position="155"/>
    </location>
</feature>
<dbReference type="EMBL" id="BAUL01000116">
    <property type="protein sequence ID" value="GAD95154.1"/>
    <property type="molecule type" value="Genomic_DNA"/>
</dbReference>
<feature type="transmembrane region" description="Helical" evidence="7">
    <location>
        <begin position="238"/>
        <end position="261"/>
    </location>
</feature>
<dbReference type="InterPro" id="IPR036259">
    <property type="entry name" value="MFS_trans_sf"/>
</dbReference>
<evidence type="ECO:0000256" key="6">
    <source>
        <dbReference type="SAM" id="MobiDB-lite"/>
    </source>
</evidence>
<organism evidence="8 9">
    <name type="scientific">Byssochlamys spectabilis (strain No. 5 / NBRC 109023)</name>
    <name type="common">Paecilomyces variotii</name>
    <dbReference type="NCBI Taxonomy" id="1356009"/>
    <lineage>
        <taxon>Eukaryota</taxon>
        <taxon>Fungi</taxon>
        <taxon>Dikarya</taxon>
        <taxon>Ascomycota</taxon>
        <taxon>Pezizomycotina</taxon>
        <taxon>Eurotiomycetes</taxon>
        <taxon>Eurotiomycetidae</taxon>
        <taxon>Eurotiales</taxon>
        <taxon>Thermoascaceae</taxon>
        <taxon>Paecilomyces</taxon>
    </lineage>
</organism>
<feature type="region of interest" description="Disordered" evidence="6">
    <location>
        <begin position="1"/>
        <end position="20"/>
    </location>
</feature>
<proteinExistence type="predicted"/>
<protein>
    <submittedName>
        <fullName evidence="8">Pantothenate transporter, putative</fullName>
    </submittedName>
</protein>
<evidence type="ECO:0000256" key="4">
    <source>
        <dbReference type="ARBA" id="ARBA00022989"/>
    </source>
</evidence>
<dbReference type="InterPro" id="IPR011701">
    <property type="entry name" value="MFS"/>
</dbReference>
<sequence>MSGIKNADAAGTRTSSDDNDAAIPKAQRRCFHWSDAGTTKKEKWLIFKLDVFVLFYICSTFFVKHLVRVRFLTVDRPRLTLCKDQVNVTNAYVSGMKEELGFHGNELNWFTTYFNIGIIIGAPFSTIALTVIHPRYWLPVCSMIWSLFVLFMYKADSARTICILRFFAGLFESGAMPGAFYLVSTVLNRELVSLLRDKPSIHGIHVLCGVGTDEMNKQPLTLDIPSYRNMNHRLGLSAWRWLFIIDFVIGIPIAVFGFICCPDEPKSSKTWWMTEEERQMCIRRLAEEKRDAEQSPWNQAVVKRILCSWQLYAFCLGWGFMELTCGANQQRRMSLYLKSLRVDGHNKYSVEQINDLPTAAECLELVWMIISATIVDMTGYRSPVLFALGAVQLFAYVVFAVWPSNEPLLMAVYYLCSAYGAIAPLISAWLNQTCHGDKQLRAVATSLMISIG</sequence>
<dbReference type="SUPFAM" id="SSF103473">
    <property type="entry name" value="MFS general substrate transporter"/>
    <property type="match status" value="1"/>
</dbReference>
<evidence type="ECO:0000256" key="3">
    <source>
        <dbReference type="ARBA" id="ARBA00022692"/>
    </source>
</evidence>
<dbReference type="eggNOG" id="KOG2533">
    <property type="taxonomic scope" value="Eukaryota"/>
</dbReference>
<dbReference type="PANTHER" id="PTHR43791:SF39">
    <property type="entry name" value="TRANSPORTER LIZ1_SEO1, PUTATIVE (AFU_ORTHOLOGUE AFUA_3G00980)-RELATED"/>
    <property type="match status" value="1"/>
</dbReference>
<evidence type="ECO:0000256" key="1">
    <source>
        <dbReference type="ARBA" id="ARBA00004141"/>
    </source>
</evidence>
<evidence type="ECO:0000256" key="7">
    <source>
        <dbReference type="SAM" id="Phobius"/>
    </source>
</evidence>
<dbReference type="HOGENOM" id="CLU_001265_4_4_1"/>
<evidence type="ECO:0000313" key="8">
    <source>
        <dbReference type="EMBL" id="GAD95154.1"/>
    </source>
</evidence>
<feature type="transmembrane region" description="Helical" evidence="7">
    <location>
        <begin position="107"/>
        <end position="130"/>
    </location>
</feature>
<feature type="transmembrane region" description="Helical" evidence="7">
    <location>
        <begin position="44"/>
        <end position="63"/>
    </location>
</feature>
<dbReference type="InParanoid" id="V5FD79"/>